<comment type="caution">
    <text evidence="3">The sequence shown here is derived from an EMBL/GenBank/DDBJ whole genome shotgun (WGS) entry which is preliminary data.</text>
</comment>
<organism evidence="3 4">
    <name type="scientific">Ramlibacter montanisoli</name>
    <dbReference type="NCBI Taxonomy" id="2732512"/>
    <lineage>
        <taxon>Bacteria</taxon>
        <taxon>Pseudomonadati</taxon>
        <taxon>Pseudomonadota</taxon>
        <taxon>Betaproteobacteria</taxon>
        <taxon>Burkholderiales</taxon>
        <taxon>Comamonadaceae</taxon>
        <taxon>Ramlibacter</taxon>
    </lineage>
</organism>
<keyword evidence="2" id="KW-0812">Transmembrane</keyword>
<evidence type="ECO:0000256" key="2">
    <source>
        <dbReference type="SAM" id="Phobius"/>
    </source>
</evidence>
<dbReference type="AlphaFoldDB" id="A0A849KKK7"/>
<feature type="compositionally biased region" description="Pro residues" evidence="1">
    <location>
        <begin position="153"/>
        <end position="162"/>
    </location>
</feature>
<feature type="compositionally biased region" description="Low complexity" evidence="1">
    <location>
        <begin position="174"/>
        <end position="188"/>
    </location>
</feature>
<feature type="transmembrane region" description="Helical" evidence="2">
    <location>
        <begin position="54"/>
        <end position="74"/>
    </location>
</feature>
<dbReference type="RefSeq" id="WP_171561277.1">
    <property type="nucleotide sequence ID" value="NZ_JABFCS010000001.1"/>
</dbReference>
<feature type="compositionally biased region" description="Basic and acidic residues" evidence="1">
    <location>
        <begin position="1"/>
        <end position="14"/>
    </location>
</feature>
<protein>
    <recommendedName>
        <fullName evidence="5">Meckel syndrome type 1 protein</fullName>
    </recommendedName>
</protein>
<keyword evidence="2" id="KW-1133">Transmembrane helix</keyword>
<feature type="region of interest" description="Disordered" evidence="1">
    <location>
        <begin position="1"/>
        <end position="25"/>
    </location>
</feature>
<reference evidence="3 4" key="2">
    <citation type="submission" date="2020-06" db="EMBL/GenBank/DDBJ databases">
        <title>Ramlibacter rhizophilus sp. nov., isolated from rhizosphere soil of national flower Mugunghwa from South Korea.</title>
        <authorList>
            <person name="Zheng-Fei Y."/>
            <person name="Huan T."/>
        </authorList>
    </citation>
    <scope>NUCLEOTIDE SEQUENCE [LARGE SCALE GENOMIC DNA]</scope>
    <source>
        <strain evidence="3 4">B156</strain>
    </source>
</reference>
<keyword evidence="2" id="KW-0472">Membrane</keyword>
<dbReference type="EMBL" id="JABFCS010000001">
    <property type="protein sequence ID" value="NNU44483.1"/>
    <property type="molecule type" value="Genomic_DNA"/>
</dbReference>
<evidence type="ECO:0008006" key="5">
    <source>
        <dbReference type="Google" id="ProtNLM"/>
    </source>
</evidence>
<dbReference type="Proteomes" id="UP000552954">
    <property type="component" value="Unassembled WGS sequence"/>
</dbReference>
<keyword evidence="4" id="KW-1185">Reference proteome</keyword>
<feature type="compositionally biased region" description="Low complexity" evidence="1">
    <location>
        <begin position="212"/>
        <end position="230"/>
    </location>
</feature>
<reference evidence="3 4" key="1">
    <citation type="submission" date="2020-05" db="EMBL/GenBank/DDBJ databases">
        <authorList>
            <person name="Khan S.A."/>
            <person name="Jeon C.O."/>
            <person name="Chun B.H."/>
        </authorList>
    </citation>
    <scope>NUCLEOTIDE SEQUENCE [LARGE SCALE GENOMIC DNA]</scope>
    <source>
        <strain evidence="3 4">B156</strain>
    </source>
</reference>
<proteinExistence type="predicted"/>
<feature type="compositionally biased region" description="Pro residues" evidence="1">
    <location>
        <begin position="100"/>
        <end position="116"/>
    </location>
</feature>
<accession>A0A849KKK7</accession>
<evidence type="ECO:0000256" key="1">
    <source>
        <dbReference type="SAM" id="MobiDB-lite"/>
    </source>
</evidence>
<feature type="compositionally biased region" description="Pro residues" evidence="1">
    <location>
        <begin position="189"/>
        <end position="211"/>
    </location>
</feature>
<name>A0A849KKK7_9BURK</name>
<feature type="compositionally biased region" description="Basic and acidic residues" evidence="1">
    <location>
        <begin position="134"/>
        <end position="147"/>
    </location>
</feature>
<gene>
    <name evidence="3" type="ORF">HK415_16875</name>
</gene>
<evidence type="ECO:0000313" key="4">
    <source>
        <dbReference type="Proteomes" id="UP000552954"/>
    </source>
</evidence>
<feature type="region of interest" description="Disordered" evidence="1">
    <location>
        <begin position="100"/>
        <end position="230"/>
    </location>
</feature>
<sequence>MTELRDARLRKAMDEAPDATLQPQQRTREAIRAAAHRALQPAWRRWWTRSGGGAMPWTAALATIALATLVTVMWGGRELPGARTEADVVATAPAPAAGPVPAPGPVPAAGPVPQELPAPAAASAPAPLPVPATRAERPESSQREQRARAVPAAPAPAAPAPVLPDAAGSSDVLARTAPAAEEARAAAAAPPPPPSVAAAAPTPPMAAPVPAPAAQRQAAPAAPTAALRASPASLPWTQVRIESGGRSVVIPRTQAGELPALVMSMLASPSEEPTTSASPTLRLELAQGDEAAGVLELVGDHWRWTRLRDARQTRVLRPEPGVAAALRTEAERLLRR</sequence>
<evidence type="ECO:0000313" key="3">
    <source>
        <dbReference type="EMBL" id="NNU44483.1"/>
    </source>
</evidence>